<accession>A0A8C9RCZ8</accession>
<dbReference type="Proteomes" id="UP000694397">
    <property type="component" value="Chromosome 19"/>
</dbReference>
<dbReference type="OrthoDB" id="9790050at2759"/>
<evidence type="ECO:0000313" key="1">
    <source>
        <dbReference type="Ensembl" id="ENSSFOP00015009543.2"/>
    </source>
</evidence>
<reference evidence="1 2" key="1">
    <citation type="submission" date="2019-04" db="EMBL/GenBank/DDBJ databases">
        <authorList>
            <consortium name="Wellcome Sanger Institute Data Sharing"/>
        </authorList>
    </citation>
    <scope>NUCLEOTIDE SEQUENCE [LARGE SCALE GENOMIC DNA]</scope>
</reference>
<dbReference type="AlphaFoldDB" id="A0A8C9RCZ8"/>
<reference evidence="1" key="2">
    <citation type="submission" date="2025-08" db="UniProtKB">
        <authorList>
            <consortium name="Ensembl"/>
        </authorList>
    </citation>
    <scope>IDENTIFICATION</scope>
</reference>
<proteinExistence type="predicted"/>
<protein>
    <submittedName>
        <fullName evidence="1">Uncharacterized protein</fullName>
    </submittedName>
</protein>
<sequence length="79" mass="9075">MGSSDRFAKYEVYDNNKATTRPMDQGAIATFKAYYLRSTFVQAIAAATNKVLLCDFWKCYNILELSKDSPGMINKFRKF</sequence>
<dbReference type="Ensembl" id="ENSSFOT00015009672.2">
    <property type="protein sequence ID" value="ENSSFOP00015009543.2"/>
    <property type="gene ID" value="ENSSFOG00015006202.2"/>
</dbReference>
<organism evidence="1 2">
    <name type="scientific">Scleropages formosus</name>
    <name type="common">Asian bonytongue</name>
    <name type="synonym">Osteoglossum formosum</name>
    <dbReference type="NCBI Taxonomy" id="113540"/>
    <lineage>
        <taxon>Eukaryota</taxon>
        <taxon>Metazoa</taxon>
        <taxon>Chordata</taxon>
        <taxon>Craniata</taxon>
        <taxon>Vertebrata</taxon>
        <taxon>Euteleostomi</taxon>
        <taxon>Actinopterygii</taxon>
        <taxon>Neopterygii</taxon>
        <taxon>Teleostei</taxon>
        <taxon>Osteoglossocephala</taxon>
        <taxon>Osteoglossomorpha</taxon>
        <taxon>Osteoglossiformes</taxon>
        <taxon>Osteoglossidae</taxon>
        <taxon>Scleropages</taxon>
    </lineage>
</organism>
<keyword evidence="2" id="KW-1185">Reference proteome</keyword>
<reference evidence="1" key="3">
    <citation type="submission" date="2025-09" db="UniProtKB">
        <authorList>
            <consortium name="Ensembl"/>
        </authorList>
    </citation>
    <scope>IDENTIFICATION</scope>
</reference>
<name>A0A8C9RCZ8_SCLFO</name>
<evidence type="ECO:0000313" key="2">
    <source>
        <dbReference type="Proteomes" id="UP000694397"/>
    </source>
</evidence>